<evidence type="ECO:0000256" key="4">
    <source>
        <dbReference type="PROSITE-ProRule" id="PRU00433"/>
    </source>
</evidence>
<dbReference type="InterPro" id="IPR009056">
    <property type="entry name" value="Cyt_c-like_dom"/>
</dbReference>
<evidence type="ECO:0000256" key="5">
    <source>
        <dbReference type="SAM" id="SignalP"/>
    </source>
</evidence>
<keyword evidence="2 4" id="KW-0479">Metal-binding</keyword>
<evidence type="ECO:0000313" key="8">
    <source>
        <dbReference type="Proteomes" id="UP001319200"/>
    </source>
</evidence>
<dbReference type="PROSITE" id="PS51007">
    <property type="entry name" value="CYTC"/>
    <property type="match status" value="1"/>
</dbReference>
<accession>A0AAP2GP39</accession>
<evidence type="ECO:0000256" key="1">
    <source>
        <dbReference type="ARBA" id="ARBA00022617"/>
    </source>
</evidence>
<feature type="chain" id="PRO_5042847984" evidence="5">
    <location>
        <begin position="25"/>
        <end position="224"/>
    </location>
</feature>
<proteinExistence type="predicted"/>
<dbReference type="Proteomes" id="UP001319200">
    <property type="component" value="Unassembled WGS sequence"/>
</dbReference>
<dbReference type="PANTHER" id="PTHR40394">
    <property type="entry name" value="LIPOPROTEIN-RELATED"/>
    <property type="match status" value="1"/>
</dbReference>
<feature type="signal peptide" evidence="5">
    <location>
        <begin position="1"/>
        <end position="24"/>
    </location>
</feature>
<dbReference type="Gene3D" id="1.10.760.10">
    <property type="entry name" value="Cytochrome c-like domain"/>
    <property type="match status" value="1"/>
</dbReference>
<reference evidence="7 8" key="1">
    <citation type="submission" date="2021-05" db="EMBL/GenBank/DDBJ databases">
        <title>A Polyphasic approach of four new species of the genus Ohtaekwangia: Ohtaekwangia histidinii sp. nov., Ohtaekwangia cretensis sp. nov., Ohtaekwangia indiensis sp. nov., Ohtaekwangia reichenbachii sp. nov. from diverse environment.</title>
        <authorList>
            <person name="Octaviana S."/>
        </authorList>
    </citation>
    <scope>NUCLEOTIDE SEQUENCE [LARGE SCALE GENOMIC DNA]</scope>
    <source>
        <strain evidence="7 8">PWU4</strain>
    </source>
</reference>
<protein>
    <submittedName>
        <fullName evidence="7">C-type cytochrome</fullName>
    </submittedName>
</protein>
<evidence type="ECO:0000256" key="3">
    <source>
        <dbReference type="ARBA" id="ARBA00023004"/>
    </source>
</evidence>
<dbReference type="InterPro" id="IPR036909">
    <property type="entry name" value="Cyt_c-like_dom_sf"/>
</dbReference>
<gene>
    <name evidence="7" type="ORF">KK083_11530</name>
</gene>
<dbReference type="GO" id="GO:0020037">
    <property type="term" value="F:heme binding"/>
    <property type="evidence" value="ECO:0007669"/>
    <property type="project" value="InterPro"/>
</dbReference>
<dbReference type="GO" id="GO:0046872">
    <property type="term" value="F:metal ion binding"/>
    <property type="evidence" value="ECO:0007669"/>
    <property type="project" value="UniProtKB-KW"/>
</dbReference>
<evidence type="ECO:0000256" key="2">
    <source>
        <dbReference type="ARBA" id="ARBA00022723"/>
    </source>
</evidence>
<dbReference type="AlphaFoldDB" id="A0AAP2GP39"/>
<dbReference type="PROSITE" id="PS51257">
    <property type="entry name" value="PROKAR_LIPOPROTEIN"/>
    <property type="match status" value="1"/>
</dbReference>
<sequence>MRLVKSLITGVSAAVLLSSCGAGGDDQGTEYAPNMYHSVAYEPYSQITDEDAGRWVTSIDYPTSVEGGEGHAEYYNSNRFNPHRMNMREPAPNTVKRNAQGWLPYRLPNDSTGLRLASRLKNPLDSTAEVVAAGKALYEMYCDHCHGPKGEGNGKVAEGVEVDGTKKGNYNGVPNYKSDALKKITEGHIFHVITYGKNLMWPHGSQISPEDRWKIAKYVKTLQK</sequence>
<dbReference type="Pfam" id="PF13442">
    <property type="entry name" value="Cytochrome_CBB3"/>
    <property type="match status" value="1"/>
</dbReference>
<feature type="domain" description="Cytochrome c" evidence="6">
    <location>
        <begin position="129"/>
        <end position="223"/>
    </location>
</feature>
<name>A0AAP2GP39_9BACT</name>
<keyword evidence="8" id="KW-1185">Reference proteome</keyword>
<evidence type="ECO:0000313" key="7">
    <source>
        <dbReference type="EMBL" id="MBT1697510.1"/>
    </source>
</evidence>
<dbReference type="GO" id="GO:0009055">
    <property type="term" value="F:electron transfer activity"/>
    <property type="evidence" value="ECO:0007669"/>
    <property type="project" value="InterPro"/>
</dbReference>
<keyword evidence="3 4" id="KW-0408">Iron</keyword>
<keyword evidence="5" id="KW-0732">Signal</keyword>
<keyword evidence="1 4" id="KW-0349">Heme</keyword>
<dbReference type="EMBL" id="JAHESF010000009">
    <property type="protein sequence ID" value="MBT1697510.1"/>
    <property type="molecule type" value="Genomic_DNA"/>
</dbReference>
<evidence type="ECO:0000259" key="6">
    <source>
        <dbReference type="PROSITE" id="PS51007"/>
    </source>
</evidence>
<comment type="caution">
    <text evidence="7">The sequence shown here is derived from an EMBL/GenBank/DDBJ whole genome shotgun (WGS) entry which is preliminary data.</text>
</comment>
<organism evidence="7 8">
    <name type="scientific">Chryseosolibacter histidini</name>
    <dbReference type="NCBI Taxonomy" id="2782349"/>
    <lineage>
        <taxon>Bacteria</taxon>
        <taxon>Pseudomonadati</taxon>
        <taxon>Bacteroidota</taxon>
        <taxon>Cytophagia</taxon>
        <taxon>Cytophagales</taxon>
        <taxon>Chryseotaleaceae</taxon>
        <taxon>Chryseosolibacter</taxon>
    </lineage>
</organism>
<dbReference type="PANTHER" id="PTHR40394:SF2">
    <property type="entry name" value="QUINOL:CYTOCHROME C OXIDOREDUCTASE MEMBRANE PROTEIN"/>
    <property type="match status" value="1"/>
</dbReference>
<dbReference type="SUPFAM" id="SSF46626">
    <property type="entry name" value="Cytochrome c"/>
    <property type="match status" value="1"/>
</dbReference>